<keyword evidence="2" id="KW-0723">Serine/threonine-protein kinase</keyword>
<dbReference type="PROSITE" id="PS00107">
    <property type="entry name" value="PROTEIN_KINASE_ATP"/>
    <property type="match status" value="1"/>
</dbReference>
<evidence type="ECO:0000256" key="6">
    <source>
        <dbReference type="ARBA" id="ARBA00022840"/>
    </source>
</evidence>
<dbReference type="SUPFAM" id="SSF56112">
    <property type="entry name" value="Protein kinase-like (PK-like)"/>
    <property type="match status" value="1"/>
</dbReference>
<keyword evidence="6 9" id="KW-0067">ATP-binding</keyword>
<dbReference type="RefSeq" id="XP_051444565.1">
    <property type="nucleotide sequence ID" value="XM_051589108.1"/>
</dbReference>
<dbReference type="AlphaFoldDB" id="A0AAD5E915"/>
<dbReference type="Pfam" id="PF00069">
    <property type="entry name" value="Pkinase"/>
    <property type="match status" value="1"/>
</dbReference>
<dbReference type="EMBL" id="MU620919">
    <property type="protein sequence ID" value="KAI8579561.1"/>
    <property type="molecule type" value="Genomic_DNA"/>
</dbReference>
<evidence type="ECO:0000256" key="5">
    <source>
        <dbReference type="ARBA" id="ARBA00022777"/>
    </source>
</evidence>
<dbReference type="SMART" id="SM00220">
    <property type="entry name" value="S_TKc"/>
    <property type="match status" value="1"/>
</dbReference>
<comment type="caution">
    <text evidence="12">The sequence shown here is derived from an EMBL/GenBank/DDBJ whole genome shotgun (WGS) entry which is preliminary data.</text>
</comment>
<evidence type="ECO:0000313" key="13">
    <source>
        <dbReference type="Proteomes" id="UP001206595"/>
    </source>
</evidence>
<feature type="region of interest" description="Disordered" evidence="10">
    <location>
        <begin position="73"/>
        <end position="129"/>
    </location>
</feature>
<evidence type="ECO:0000256" key="8">
    <source>
        <dbReference type="ARBA" id="ARBA00048679"/>
    </source>
</evidence>
<feature type="binding site" evidence="9">
    <location>
        <position position="182"/>
    </location>
    <ligand>
        <name>ATP</name>
        <dbReference type="ChEBI" id="CHEBI:30616"/>
    </ligand>
</feature>
<keyword evidence="13" id="KW-1185">Reference proteome</keyword>
<evidence type="ECO:0000256" key="7">
    <source>
        <dbReference type="ARBA" id="ARBA00047899"/>
    </source>
</evidence>
<feature type="domain" description="Protein kinase" evidence="11">
    <location>
        <begin position="153"/>
        <end position="453"/>
    </location>
</feature>
<dbReference type="GO" id="GO:0035556">
    <property type="term" value="P:intracellular signal transduction"/>
    <property type="evidence" value="ECO:0007669"/>
    <property type="project" value="TreeGrafter"/>
</dbReference>
<dbReference type="Proteomes" id="UP001206595">
    <property type="component" value="Unassembled WGS sequence"/>
</dbReference>
<keyword evidence="5" id="KW-0418">Kinase</keyword>
<feature type="region of interest" description="Disordered" evidence="10">
    <location>
        <begin position="1"/>
        <end position="36"/>
    </location>
</feature>
<evidence type="ECO:0000313" key="12">
    <source>
        <dbReference type="EMBL" id="KAI8579561.1"/>
    </source>
</evidence>
<dbReference type="FunFam" id="3.30.200.20:FF:000206">
    <property type="entry name" value="Serine/threonine-protein kinase Ssp1"/>
    <property type="match status" value="1"/>
</dbReference>
<dbReference type="CDD" id="cd14008">
    <property type="entry name" value="STKc_LKB1_CaMKK"/>
    <property type="match status" value="1"/>
</dbReference>
<dbReference type="InterPro" id="IPR017441">
    <property type="entry name" value="Protein_kinase_ATP_BS"/>
</dbReference>
<proteinExistence type="predicted"/>
<gene>
    <name evidence="12" type="ORF">K450DRAFT_241558</name>
</gene>
<feature type="region of interest" description="Disordered" evidence="10">
    <location>
        <begin position="617"/>
        <end position="661"/>
    </location>
</feature>
<evidence type="ECO:0000256" key="4">
    <source>
        <dbReference type="ARBA" id="ARBA00022741"/>
    </source>
</evidence>
<evidence type="ECO:0000259" key="11">
    <source>
        <dbReference type="PROSITE" id="PS50011"/>
    </source>
</evidence>
<dbReference type="GO" id="GO:0050793">
    <property type="term" value="P:regulation of developmental process"/>
    <property type="evidence" value="ECO:0007669"/>
    <property type="project" value="UniProtKB-ARBA"/>
</dbReference>
<dbReference type="GeneID" id="75914453"/>
<dbReference type="Gene3D" id="1.10.510.10">
    <property type="entry name" value="Transferase(Phosphotransferase) domain 1"/>
    <property type="match status" value="1"/>
</dbReference>
<reference evidence="12" key="1">
    <citation type="submission" date="2021-06" db="EMBL/GenBank/DDBJ databases">
        <authorList>
            <consortium name="DOE Joint Genome Institute"/>
            <person name="Mondo S.J."/>
            <person name="Amses K.R."/>
            <person name="Simmons D.R."/>
            <person name="Longcore J.E."/>
            <person name="Seto K."/>
            <person name="Alves G.H."/>
            <person name="Bonds A.E."/>
            <person name="Quandt C.A."/>
            <person name="Davis W.J."/>
            <person name="Chang Y."/>
            <person name="Letcher P.M."/>
            <person name="Powell M.J."/>
            <person name="Kuo A."/>
            <person name="Labutti K."/>
            <person name="Pangilinan J."/>
            <person name="Andreopoulos W."/>
            <person name="Tritt A."/>
            <person name="Riley R."/>
            <person name="Hundley H."/>
            <person name="Johnson J."/>
            <person name="Lipzen A."/>
            <person name="Barry K."/>
            <person name="Berbee M.L."/>
            <person name="Buchler N.E."/>
            <person name="Grigoriev I.V."/>
            <person name="Spatafora J.W."/>
            <person name="Stajich J.E."/>
            <person name="James T.Y."/>
        </authorList>
    </citation>
    <scope>NUCLEOTIDE SEQUENCE</scope>
    <source>
        <strain evidence="12">AG</strain>
    </source>
</reference>
<evidence type="ECO:0000256" key="3">
    <source>
        <dbReference type="ARBA" id="ARBA00022679"/>
    </source>
</evidence>
<dbReference type="GO" id="GO:0005524">
    <property type="term" value="F:ATP binding"/>
    <property type="evidence" value="ECO:0007669"/>
    <property type="project" value="UniProtKB-UniRule"/>
</dbReference>
<feature type="compositionally biased region" description="Polar residues" evidence="10">
    <location>
        <begin position="518"/>
        <end position="527"/>
    </location>
</feature>
<dbReference type="PROSITE" id="PS50011">
    <property type="entry name" value="PROTEIN_KINASE_DOM"/>
    <property type="match status" value="1"/>
</dbReference>
<dbReference type="GO" id="GO:0004674">
    <property type="term" value="F:protein serine/threonine kinase activity"/>
    <property type="evidence" value="ECO:0007669"/>
    <property type="project" value="UniProtKB-KW"/>
</dbReference>
<accession>A0AAD5E915</accession>
<dbReference type="InterPro" id="IPR000719">
    <property type="entry name" value="Prot_kinase_dom"/>
</dbReference>
<comment type="catalytic activity">
    <reaction evidence="7">
        <text>L-threonyl-[protein] + ATP = O-phospho-L-threonyl-[protein] + ADP + H(+)</text>
        <dbReference type="Rhea" id="RHEA:46608"/>
        <dbReference type="Rhea" id="RHEA-COMP:11060"/>
        <dbReference type="Rhea" id="RHEA-COMP:11605"/>
        <dbReference type="ChEBI" id="CHEBI:15378"/>
        <dbReference type="ChEBI" id="CHEBI:30013"/>
        <dbReference type="ChEBI" id="CHEBI:30616"/>
        <dbReference type="ChEBI" id="CHEBI:61977"/>
        <dbReference type="ChEBI" id="CHEBI:456216"/>
        <dbReference type="EC" id="2.7.11.1"/>
    </reaction>
</comment>
<organism evidence="12 13">
    <name type="scientific">Umbelopsis ramanniana AG</name>
    <dbReference type="NCBI Taxonomy" id="1314678"/>
    <lineage>
        <taxon>Eukaryota</taxon>
        <taxon>Fungi</taxon>
        <taxon>Fungi incertae sedis</taxon>
        <taxon>Mucoromycota</taxon>
        <taxon>Mucoromycotina</taxon>
        <taxon>Umbelopsidomycetes</taxon>
        <taxon>Umbelopsidales</taxon>
        <taxon>Umbelopsidaceae</taxon>
        <taxon>Umbelopsis</taxon>
    </lineage>
</organism>
<dbReference type="PANTHER" id="PTHR24346">
    <property type="entry name" value="MAP/MICROTUBULE AFFINITY-REGULATING KINASE"/>
    <property type="match status" value="1"/>
</dbReference>
<sequence length="661" mass="74152">MLPVPNHGLVGRRRRATTSASTAPFIDGPHSRVPFGARRLPSLESLPIDISTTHSQASIPDLADQRRRSFSPLFRKASTASHHDYTPPPYPNAREDLSSDSTSWFTPRSRRSSKAQSSPPPLDILPRTKPVIETHTINKEYDPLTGKKMINDYLIIKELGRGVHGKVKLAEDTERGGLVAIKVVDKESRRRQLGLSLRESVDEEERAVVNNPAEQKIQREIAILKKCVHPHVVMLFEVIDDPASRKIYMVLEYMEGGEIHWRDEDDRPILPIDDARAVFRDVVSGLDYLHYQGIVHRDIKPANLLLTADHIVKISDFGVSYFSELLAEDHHSSYDNKDATSRSRITRELAKTAGSPAFFAPELCTVGDDTAARITKAIDVWALGVTLYCLVFGRCPFEAETEYELFKLIPIQPLEFPADIEIEDDLRDLLCKLLTKDFEQRITLEQVRLHPWVTADLEDPALWKEEADPRHYKAVEVTDEEVSRAVTITEKIRRGIQRLSSSISHFTQAFDMKRKGKSLSSQGNTPQSHSPLSKTASSSSSPTPGRPTPEIIQFSANRNKDLPCLGGDEQVADNLTNLRNAQVHGQADLPASNVMPEFENTFEADQESILSNHHSYSHDSYEYSDYDSSPWPLERKDSSASTLSGLVIGRGRQRSTDADAT</sequence>
<evidence type="ECO:0000256" key="10">
    <source>
        <dbReference type="SAM" id="MobiDB-lite"/>
    </source>
</evidence>
<evidence type="ECO:0000256" key="9">
    <source>
        <dbReference type="PROSITE-ProRule" id="PRU10141"/>
    </source>
</evidence>
<comment type="catalytic activity">
    <reaction evidence="8">
        <text>L-seryl-[protein] + ATP = O-phospho-L-seryl-[protein] + ADP + H(+)</text>
        <dbReference type="Rhea" id="RHEA:17989"/>
        <dbReference type="Rhea" id="RHEA-COMP:9863"/>
        <dbReference type="Rhea" id="RHEA-COMP:11604"/>
        <dbReference type="ChEBI" id="CHEBI:15378"/>
        <dbReference type="ChEBI" id="CHEBI:29999"/>
        <dbReference type="ChEBI" id="CHEBI:30616"/>
        <dbReference type="ChEBI" id="CHEBI:83421"/>
        <dbReference type="ChEBI" id="CHEBI:456216"/>
        <dbReference type="EC" id="2.7.11.1"/>
    </reaction>
</comment>
<dbReference type="InterPro" id="IPR008271">
    <property type="entry name" value="Ser/Thr_kinase_AS"/>
</dbReference>
<dbReference type="GO" id="GO:0005737">
    <property type="term" value="C:cytoplasm"/>
    <property type="evidence" value="ECO:0007669"/>
    <property type="project" value="TreeGrafter"/>
</dbReference>
<feature type="compositionally biased region" description="Low complexity" evidence="10">
    <location>
        <begin position="528"/>
        <end position="543"/>
    </location>
</feature>
<dbReference type="EC" id="2.7.11.1" evidence="1"/>
<reference evidence="12" key="2">
    <citation type="journal article" date="2022" name="Proc. Natl. Acad. Sci. U.S.A.">
        <title>Diploid-dominant life cycles characterize the early evolution of Fungi.</title>
        <authorList>
            <person name="Amses K.R."/>
            <person name="Simmons D.R."/>
            <person name="Longcore J.E."/>
            <person name="Mondo S.J."/>
            <person name="Seto K."/>
            <person name="Jeronimo G.H."/>
            <person name="Bonds A.E."/>
            <person name="Quandt C.A."/>
            <person name="Davis W.J."/>
            <person name="Chang Y."/>
            <person name="Federici B.A."/>
            <person name="Kuo A."/>
            <person name="LaButti K."/>
            <person name="Pangilinan J."/>
            <person name="Andreopoulos W."/>
            <person name="Tritt A."/>
            <person name="Riley R."/>
            <person name="Hundley H."/>
            <person name="Johnson J."/>
            <person name="Lipzen A."/>
            <person name="Barry K."/>
            <person name="Lang B.F."/>
            <person name="Cuomo C.A."/>
            <person name="Buchler N.E."/>
            <person name="Grigoriev I.V."/>
            <person name="Spatafora J.W."/>
            <person name="Stajich J.E."/>
            <person name="James T.Y."/>
        </authorList>
    </citation>
    <scope>NUCLEOTIDE SEQUENCE</scope>
    <source>
        <strain evidence="12">AG</strain>
    </source>
</reference>
<dbReference type="InterPro" id="IPR011009">
    <property type="entry name" value="Kinase-like_dom_sf"/>
</dbReference>
<dbReference type="PANTHER" id="PTHR24346:SF77">
    <property type="entry name" value="SERINE THREONINE PROTEIN KINASE"/>
    <property type="match status" value="1"/>
</dbReference>
<dbReference type="PROSITE" id="PS00108">
    <property type="entry name" value="PROTEIN_KINASE_ST"/>
    <property type="match status" value="1"/>
</dbReference>
<evidence type="ECO:0000256" key="1">
    <source>
        <dbReference type="ARBA" id="ARBA00012513"/>
    </source>
</evidence>
<evidence type="ECO:0000256" key="2">
    <source>
        <dbReference type="ARBA" id="ARBA00022527"/>
    </source>
</evidence>
<protein>
    <recommendedName>
        <fullName evidence="1">non-specific serine/threonine protein kinase</fullName>
        <ecNumber evidence="1">2.7.11.1</ecNumber>
    </recommendedName>
</protein>
<name>A0AAD5E915_UMBRA</name>
<keyword evidence="4 9" id="KW-0547">Nucleotide-binding</keyword>
<feature type="region of interest" description="Disordered" evidence="10">
    <location>
        <begin position="513"/>
        <end position="551"/>
    </location>
</feature>
<keyword evidence="3" id="KW-0808">Transferase</keyword>
<dbReference type="FunFam" id="1.10.510.10:FF:000571">
    <property type="entry name" value="Maternal embryonic leucine zipper kinase"/>
    <property type="match status" value="1"/>
</dbReference>